<dbReference type="InterPro" id="IPR049492">
    <property type="entry name" value="BD-FAE-like_dom"/>
</dbReference>
<evidence type="ECO:0000259" key="3">
    <source>
        <dbReference type="Pfam" id="PF20434"/>
    </source>
</evidence>
<dbReference type="PANTHER" id="PTHR48081:SF33">
    <property type="entry name" value="KYNURENINE FORMAMIDASE"/>
    <property type="match status" value="1"/>
</dbReference>
<dbReference type="Gene3D" id="3.40.50.1820">
    <property type="entry name" value="alpha/beta hydrolase"/>
    <property type="match status" value="1"/>
</dbReference>
<comment type="caution">
    <text evidence="4">The sequence shown here is derived from an EMBL/GenBank/DDBJ whole genome shotgun (WGS) entry which is preliminary data.</text>
</comment>
<dbReference type="SUPFAM" id="SSF53474">
    <property type="entry name" value="alpha/beta-Hydrolases"/>
    <property type="match status" value="1"/>
</dbReference>
<reference evidence="4 5" key="1">
    <citation type="submission" date="2024-09" db="EMBL/GenBank/DDBJ databases">
        <title>Rethinking Asexuality: The Enigmatic Case of Functional Sexual Genes in Lepraria (Stereocaulaceae).</title>
        <authorList>
            <person name="Doellman M."/>
            <person name="Sun Y."/>
            <person name="Barcenas-Pena A."/>
            <person name="Lumbsch H.T."/>
            <person name="Grewe F."/>
        </authorList>
    </citation>
    <scope>NUCLEOTIDE SEQUENCE [LARGE SCALE GENOMIC DNA]</scope>
    <source>
        <strain evidence="4 5">Mercado 3170</strain>
    </source>
</reference>
<dbReference type="Proteomes" id="UP001590950">
    <property type="component" value="Unassembled WGS sequence"/>
</dbReference>
<feature type="region of interest" description="Disordered" evidence="2">
    <location>
        <begin position="83"/>
        <end position="104"/>
    </location>
</feature>
<sequence length="299" mass="32476">MTLSTPLYTSRLSIPYSPHSHLNTLDIHTPTTPSLSPSFHLLYIHGGAFRDPLVTSTSLNPSLPSLFANRHISAIVSLNYRLSPHPHHPSHPSRPDDKSRNAKWPDHIDDVRDAVRWLQEEGGGGRGGGGGGMKGKEWIVAGHSVGGTMALMLGMEPRSGDHGWGKETPMVGLRGVVGVEGIYDFVALRDAHAGMRGLYEAFTEGAFGAEEGGGWRRGDVLRCGRRVREDVDCVVVGHSREDELVEWQQAVSMMEVLRREANGTKFLVEVKGKHQEVVTGGVGIGVCVMKCVDGLVRGH</sequence>
<evidence type="ECO:0000313" key="5">
    <source>
        <dbReference type="Proteomes" id="UP001590950"/>
    </source>
</evidence>
<evidence type="ECO:0000256" key="2">
    <source>
        <dbReference type="SAM" id="MobiDB-lite"/>
    </source>
</evidence>
<name>A0ABR4AFP5_9LECA</name>
<organism evidence="4 5">
    <name type="scientific">Stereocaulon virgatum</name>
    <dbReference type="NCBI Taxonomy" id="373712"/>
    <lineage>
        <taxon>Eukaryota</taxon>
        <taxon>Fungi</taxon>
        <taxon>Dikarya</taxon>
        <taxon>Ascomycota</taxon>
        <taxon>Pezizomycotina</taxon>
        <taxon>Lecanoromycetes</taxon>
        <taxon>OSLEUM clade</taxon>
        <taxon>Lecanoromycetidae</taxon>
        <taxon>Lecanorales</taxon>
        <taxon>Lecanorineae</taxon>
        <taxon>Stereocaulaceae</taxon>
        <taxon>Stereocaulon</taxon>
    </lineage>
</organism>
<dbReference type="Pfam" id="PF20434">
    <property type="entry name" value="BD-FAE"/>
    <property type="match status" value="1"/>
</dbReference>
<evidence type="ECO:0000313" key="4">
    <source>
        <dbReference type="EMBL" id="KAL2043641.1"/>
    </source>
</evidence>
<evidence type="ECO:0000256" key="1">
    <source>
        <dbReference type="ARBA" id="ARBA00022801"/>
    </source>
</evidence>
<feature type="domain" description="BD-FAE-like" evidence="3">
    <location>
        <begin position="99"/>
        <end position="256"/>
    </location>
</feature>
<dbReference type="EMBL" id="JBEFKJ010000011">
    <property type="protein sequence ID" value="KAL2043641.1"/>
    <property type="molecule type" value="Genomic_DNA"/>
</dbReference>
<protein>
    <recommendedName>
        <fullName evidence="3">BD-FAE-like domain-containing protein</fullName>
    </recommendedName>
</protein>
<dbReference type="PANTHER" id="PTHR48081">
    <property type="entry name" value="AB HYDROLASE SUPERFAMILY PROTEIN C4A8.06C"/>
    <property type="match status" value="1"/>
</dbReference>
<keyword evidence="5" id="KW-1185">Reference proteome</keyword>
<accession>A0ABR4AFP5</accession>
<gene>
    <name evidence="4" type="ORF">N7G274_003948</name>
</gene>
<dbReference type="InterPro" id="IPR050300">
    <property type="entry name" value="GDXG_lipolytic_enzyme"/>
</dbReference>
<proteinExistence type="predicted"/>
<dbReference type="InterPro" id="IPR029058">
    <property type="entry name" value="AB_hydrolase_fold"/>
</dbReference>
<feature type="compositionally biased region" description="Basic and acidic residues" evidence="2">
    <location>
        <begin position="93"/>
        <end position="104"/>
    </location>
</feature>
<keyword evidence="1" id="KW-0378">Hydrolase</keyword>